<evidence type="ECO:0000256" key="4">
    <source>
        <dbReference type="ARBA" id="ARBA00022450"/>
    </source>
</evidence>
<dbReference type="Gene3D" id="1.10.1200.10">
    <property type="entry name" value="ACP-like"/>
    <property type="match status" value="4"/>
</dbReference>
<dbReference type="GO" id="GO:0006633">
    <property type="term" value="P:fatty acid biosynthetic process"/>
    <property type="evidence" value="ECO:0007669"/>
    <property type="project" value="InterPro"/>
</dbReference>
<name>A0A0A1FDT8_9BURK</name>
<dbReference type="InterPro" id="IPR042104">
    <property type="entry name" value="PKS_dehydratase_sf"/>
</dbReference>
<feature type="compositionally biased region" description="Polar residues" evidence="11">
    <location>
        <begin position="5073"/>
        <end position="5085"/>
    </location>
</feature>
<dbReference type="InterPro" id="IPR020806">
    <property type="entry name" value="PKS_PP-bd"/>
</dbReference>
<dbReference type="InterPro" id="IPR054514">
    <property type="entry name" value="RhiE-like_linker"/>
</dbReference>
<accession>A0A0A1FDT8</accession>
<dbReference type="InterPro" id="IPR018201">
    <property type="entry name" value="Ketoacyl_synth_AS"/>
</dbReference>
<comment type="cofactor">
    <cofactor evidence="1">
        <name>pantetheine 4'-phosphate</name>
        <dbReference type="ChEBI" id="CHEBI:47942"/>
    </cofactor>
</comment>
<feature type="region of interest" description="C-terminal hotdog fold" evidence="10">
    <location>
        <begin position="2304"/>
        <end position="2453"/>
    </location>
</feature>
<dbReference type="Gene3D" id="1.10.1240.100">
    <property type="match status" value="4"/>
</dbReference>
<dbReference type="InterPro" id="IPR050091">
    <property type="entry name" value="PKS_NRPS_Biosynth_Enz"/>
</dbReference>
<evidence type="ECO:0000256" key="6">
    <source>
        <dbReference type="ARBA" id="ARBA00022553"/>
    </source>
</evidence>
<feature type="active site" description="Proton acceptor; for dehydratase activity" evidence="10">
    <location>
        <position position="2201"/>
    </location>
</feature>
<keyword evidence="16" id="KW-1185">Reference proteome</keyword>
<feature type="active site" description="Proton donor; for dehydratase activity" evidence="10">
    <location>
        <position position="811"/>
    </location>
</feature>
<dbReference type="PROSITE" id="PS52004">
    <property type="entry name" value="KS3_2"/>
    <property type="match status" value="4"/>
</dbReference>
<keyword evidence="8" id="KW-0677">Repeat</keyword>
<dbReference type="GO" id="GO:0004312">
    <property type="term" value="F:fatty acid synthase activity"/>
    <property type="evidence" value="ECO:0007669"/>
    <property type="project" value="TreeGrafter"/>
</dbReference>
<feature type="domain" description="Ketosynthase family 3 (KS3)" evidence="13">
    <location>
        <begin position="1560"/>
        <end position="2000"/>
    </location>
</feature>
<evidence type="ECO:0000256" key="10">
    <source>
        <dbReference type="PROSITE-ProRule" id="PRU01363"/>
    </source>
</evidence>
<dbReference type="Pfam" id="PF21089">
    <property type="entry name" value="PKS_DH_N"/>
    <property type="match status" value="3"/>
</dbReference>
<dbReference type="SUPFAM" id="SSF47336">
    <property type="entry name" value="ACP-like"/>
    <property type="match status" value="4"/>
</dbReference>
<dbReference type="PROSITE" id="PS00012">
    <property type="entry name" value="PHOSPHOPANTETHEINE"/>
    <property type="match status" value="2"/>
</dbReference>
<dbReference type="InterPro" id="IPR006162">
    <property type="entry name" value="Ppantetheine_attach_site"/>
</dbReference>
<dbReference type="InterPro" id="IPR016039">
    <property type="entry name" value="Thiolase-like"/>
</dbReference>
<sequence>MFWANLAKRKASISVVPSSRWDWKSYWGDSRTEANKSLSKWGGFIERVDAFDNQFFGVLPKVAQSMDPQQRIMLELTWSCLEDAGIPPSQLRGRKVGIIVGVFNHDYKELQERDAPSIEAHNSTGTATAMIANRVSHYFDFRGPSIPIDTACSSSLNAIHSAIQAMEYGDCEMALAGGINLLLTPTRHISFSKMGMLSPTGTCKTFDDSADGYVRGEGAGLLLLKPLDKALSDGDSIYGVIKGSAVNHCGATYTLTYPSPRAQAEVIVAAHERAGIPIGSVGYIEAHGTGTPKGDPIEFEGLLTAFQILADKQDIRLDNAFCGLSSVKTNIGHLEAAAGVAGAIKVLMSFKHRTLPALHDFTTLNAKISIDETPFYILGETREWTQEDKNKDQPRRAGVSSFGFGGTNAHLVLEEAPLSQTSQKALPSRSKRPSYLIALSAKSNEALQKKQEDILAWLHNDAGHSDLLDISATLLTRRDHFQHRFSCIAANVQELIEKLDQSIAIDAGASVKSQEPPAPDALQAGQKLLKQLGSKPGLKGAKYPVALQQLADLYVAGVDLPWIALFREAVVKPVSLPTYPFSRDSFWIAESDGADDMDRRQVLHPALQRSVSMIGTQRYASTFTGKEFFLADHVIRTQQVLPGVVYLEMVRAAIVDALGADTGAVQLSDVLWMRPLEVAGDPVSVHVELRPESADSATVDQQGVTRLAFRVTSAEAGALPQIYCRGSVDIVPAENAAALDIAGLKSACDGPVYSAEQCYRSLANLGLNYGPAQQAIVQLHSGTHQCVAELSLPAQLVAGSAPYVIHPSTADAALQAAVAFVDGAGVSDASGTTFLPFALDRLDVYHRCTAAMHVWVRYAPGYSAGESNKKVDIDVIDADGRVCLAFRGLSIRPMAANVSFAPSMAQSSETRLSQELQQSLYTPVWTTQPIAGATSEGAIEHLLLMGDPSDVSWLTHQLRATSQFASTRIEHLYFGSEAAVEDAGALHVRPGRLEDYEAAVAALVAKGGKLDHVLLIAPRLTSDIAQTASDSLDSQVCKSAQNLFSLVKAMMRGTKRAKFLHLVSRQPQRPEYQGLSGLYKTLRIEKPSYSGRVVQCDLAELSAQRLAELVFKEFNTADKYVDVSYSGDVRSVRKFRQLDANSLPPAVSADLTASLRKEGVYLITGGMGALGLIFARYLCERYQATVFLTGRSAPTEQHRLTLNELSSLGGHASFLTCDVVNRDDVRRAVDSIHAAGHQLNGVIHSAGVIEDDFILRKSPESFARVVAPKTLGTWHLDVETRDEPLDFFALFSSVTGVLGNIGQCDYGFGNAFEDYFAHQRDASRRQGSRNGKTLSVNWPYWKEGGMRLSDKEEENLHRSFGLVPLLSGQGIEIFEYALTRLHSQLVVMPGDAAKVQEVLGVVAVPVPVAAVVAAALPAKIHAASYAHSQPLLTTGDRSAAVSRYLAELFAAQLQISSDFELGRSFREYGFDSIVMIDLVNLMEKKFGSLPKTLFFEHQTLGELTAFFIEHHAESCGVIAQAELGGQSTAELVRSESAAMDERTPATLAAAGSTPSAAAAHDDIAIIGLSGRYPEAESLEQFWENLKFGRDCVVEIPSDRWDIETTFQPGPAVIGKTYSKWGGFLRGVDQFDPLFFNISPKEAENMDPNERLFLETAALTIEDAGYTADKLASPAGVRENPVGVYVGLMWGDYQLHGVEGQPHTWATPHSFYWAAANRVSHYFNFSGPSITIDTACSSSLTAIHLACAAIRSGEIGVAIAGAVNLSLHVNKYNLLSDMHFLSTDGRCRSFGDGGDGYVPGEGVGAVLLKSLAQARADGDHIYGIIRGTSVNHGGKTSGFTVPNPKRQAMLVQDALQVAGVNPRHVSYLEAHGTGTSLGDPIEIAGLNKAFAQQEHQYCAIGSVKSNIGHLEAASGIAGLTKILLQMKHRMLVPSIQSDVLNPYIDFKNCPFYVQRELQEWSRPLLDVTDQDGSIRRMELPRMAGISSFGAGGSNAHLIVEEYAEPAGSNDQDRERPALIVLSARKETALKAMAENLAAFVEVNPELSLQDAAYTLQTGRVAMEHRLAVVAVRGAELVAALRTYSSGSDAYTDLFSGHRDQAKAAASPLPVAQWLAQGELRHLAKAWVGGHAVEWTQLHAPQARKRLSLPGYVYQRQRYWVTKPGVVATSVALHPLIDSNVSTLEEQTFRKTFRAEEFFLRDHQLGSNRILPGVAYLEMALAAGRLGSSGPVSALRDVQWLKPIFVNQGSNTFDIGLIPATDGIHFEIYQTHGDARQIYSQGVLEFEVSAPSAPAGAVDLHAIIGRCQMQSREAIAAAFTQMGFNFGPSFQVFDILHFNADEALAKLNLPTQLDVPAAAGFTLPPSLLDGAVRTALGIGGLGTALRGVHAPVRLQRIEVLLPIGGSCFAHARRADAGASHGDQHSYDIDLLDASGQVLARIEQLVIQAAPSLGISRSLVRGSEPVRRVAMAATTGITAITSVSVQPRLSAATSNAVSPETLQAAVVTHLVELLSTVTKVPAEQIDPKSALENYGIDSVMILALTEKLHPTFGEVPKTLFYEYQDLHSLSEYFLDSHAEQVRGLAAASPVLAAASAPQLQSIDVMSAPVGQDVLQAAVVSHLVALLSTVTKVPAEQIDPKSALENYGIDSVMILALTEKLHPTFGEVPKTLFYEYQDLHSLSEYFLDSHMEQVRGLTAASPNHGAVPSPQAKAAAVIEVAGVGLAEIRSRILACLQKIMGEEARNFSEATALTEWLIDPVSHVRLQHALRQEFGGIDIGSMYRHESLDDWAAAIQAASPQHVGRAQATAVDVSADGVQAGADAEAWPSAPRTKSRTPDLSRFSQRFAQPRGMAMSAMHQDQEIAIIGLSGRYPGASNVEEFWQNLSAGRDSISEIPLSRWDHQKYYHPDRNAKGQVYSKWGGFIDDIDQFDAGFFSISPREAEITDPQERLFLQTAWECLEDACYTRQALKDRDVGVFVGVMWGHYESIDVSEQQRKYGRPAALSSSIANRVSYFLNLNGPSVALDTMCSSSLTAIHLASQAIRNGDCQMAIAGGVNLIVHPLKYQLLAQGQFLSTDGRCRAFGDGGDGYVPGEGVGAVLLKPLRQAIEDGDQIHAVIKASAVNHGGKTNGYTVPSQVAQSNVIGKALRRAGWHPSSIDYIEAHGTGTSLGDPIEIAGLSKAFNSAAQDMEKQAGGGAAAMTPQSCRIGSVKSNIGHLESAAGIAALTKILLQMRHRRIAPSLHSALLNTNIDFSTTQFRVVQALEDWHAPARPGAGGRSASRRAGISSFGAGGANAHILIEEYEAATAIAMQPVSASLPQPLLFVLSADSEERLALYIDRVLAFLVQHQQGDSRLDLRSLAYSSLIGREAMNERLAVVMSSLDDLIDALVQYRRGVVVSRAQRGSVKKHSEKLDAILDDTQRDAMVRSLLQDKRLPQLAKAWVSLLDIEWSRYADLLFAADPALSGRTASLRRLSFPVMPFLTKRHWVEEKPVATDASRHDALHPLLDRNVSTLTQQRYAKLLTGQEFYLRDHIVEAGQKRVILPGVAYLEMARAAGELAMGEEWSVDRIRNLIWIQPVEIKDAAEEVTVTLTQVDDAVEFNITRSATRDASVEGELHYRRRDEAAVADEWLDLDALRNRGLIEEDKQAIYDSFRRMGFHYGSSYQVTETRYRMADGALSRLRLPEFLRHDAMAFCLHPSLFDGALRTCLAIGSESLDATVPLVPFALGELEIRHPLTEECYAYATAVPDAEMQANLQPDLHSGLRKYNIAVTDCDGRVLIKLWNFSARQLTKAEPQALRTLQYYGYDWLETPALPALASALSDRTVLVIADDTSLAETLALRFASSVNVVLAQSGAAFSRLGERRYCFDPANPHSYTELLTHLASQDLRPSHITHYLQDVQDFTTAVDHDDVQSLRRGMLSMRHLFNALEQTMPGQSIRCAYVFEAAREAIQPQHDAISGYARSLLTINHRFELFTVRAERSKTAELAAMLQNEFEASGTLAGLEIALWNGRRYLRSLAPLDPSGMSQNALPLKSRGVYLITGGAGKLGLVLARYLATHYQARLILSGRSERLHDEALAQIEALRAAGADVHYHCSDIAQAGQADALLAVAKQVYGRLDGILHCAGVASDKLITELDEVAFAELLAPKIDGLLALDRATRSEPLDFFVNFSSVSAMLGDLGSGAYAVANRFMDSYAVWRDALCKQGQCFGKSLSIGWPLWATGGMKISAEDASLFSFSGMSALTEAEGIEAFERLLRGDMQQVLLAVGDAAKIGRALRVHVEQAPASVQATPRALPFKTVSAARTTSDSNMTALPSGASSDGLSDQQRRAEHYLKERLGIVVKVAASDIGGHTTFEQLGMDSVMLMELRNSLTQDFPGLPKTALFEYDTPARLAQYLMQQHLDALRTCLGESAPAAADKKMADPVVGALVSTAPVTTIVTRSTPASLPVSGKRRSTAAGVAPAADDAVAIIGLAGQFPQAADLGEFWSNLQQAKDCLSPIPEDRWQTTGQRDARHGYCNMGGFLSDANRFDPAFFRMSQTEAAKTDPQLRVLLRAAWHAIEDAAYTPEALLPERVGVYVGAMNEDFTWIMSELYTRTGEYQGPGSVVSELANRISFLMNFRGPSLTVSTACSSSLTAVHMARKSILGGECDIALAGGVNLSLHPSKYLMLKDMKVLSPDGQERTFDESANGLVPSEGVGMVLLKRLSSALADGDQIYGVIRGSSISHAGTGAGQYLPNLKVLEETAMRSLRESGLRAEDLSYIESHGTGTELGDPIELKALANALRQSTSAERFCAIGTKANLGHMEAASGICSLIKVLLSMKHGRLSPCAKLTSVNSSFEHEFSPFHFPLEPQLWNVNQRGTRAAGINSFGMGGSNVFVVLESQDPAASRQNPATGQAEPSIIVLSAKSEGRLRAYASALLAFLTHSDRETWSAADFADLAYSSQIGRTTFEYRLAIVATDRLEFIAKAGKYLQSGPVAALGIFADGGRSQEELPDLLAGNAGQEFIDALLQARQWNKLASIWARGCAIDWSRLHVNANRRRVSFPAYPFETFSCDLRDAVGVAGAHGRRQVTPGSDTSASSSTELDAPRQNALTEDEPQGSQEWFSLESTPNQVSQEADGSADEGDEMARQYWIGHLQDIAETSFLLAPALFEYAGQDATDELPAHSVSSSLGCELTQSLQRCTQLHRIEVETLIAAAWAILINRYTKVRCSQFGILKEFAPVPSAVIESDAGSHQQLHNFVPVRICTAGREKIAGWLTGLQRNLNRKRVYAHVPIHRIESWIGVENLFDNAIVFEKSYGPQADAVEVATVAAESTAQLPACVAMKLTVNIYSDGLDLNLTYRSAKAEGEKLSTLLDHFQVLLEGLAANPEKTPAALTMRTKRESRETFWNTLDKVNL</sequence>
<feature type="domain" description="Carrier" evidence="12">
    <location>
        <begin position="2610"/>
        <end position="2686"/>
    </location>
</feature>
<feature type="region of interest" description="N-terminal hotdog fold" evidence="10">
    <location>
        <begin position="604"/>
        <end position="735"/>
    </location>
</feature>
<dbReference type="PANTHER" id="PTHR43775">
    <property type="entry name" value="FATTY ACID SYNTHASE"/>
    <property type="match status" value="1"/>
</dbReference>
<dbReference type="EMBL" id="CP009962">
    <property type="protein sequence ID" value="AIY41027.1"/>
    <property type="molecule type" value="Genomic_DNA"/>
</dbReference>
<dbReference type="SMART" id="SM00822">
    <property type="entry name" value="PKS_KR"/>
    <property type="match status" value="2"/>
</dbReference>
<dbReference type="PROSITE" id="PS00606">
    <property type="entry name" value="KS3_1"/>
    <property type="match status" value="3"/>
</dbReference>
<dbReference type="InterPro" id="IPR013968">
    <property type="entry name" value="PKS_KR"/>
</dbReference>
<dbReference type="Pfam" id="PF22621">
    <property type="entry name" value="CurL-like_PKS_C"/>
    <property type="match status" value="2"/>
</dbReference>
<dbReference type="SMART" id="SM00823">
    <property type="entry name" value="PKS_PP"/>
    <property type="match status" value="4"/>
</dbReference>
<evidence type="ECO:0000259" key="14">
    <source>
        <dbReference type="PROSITE" id="PS52019"/>
    </source>
</evidence>
<dbReference type="Pfam" id="PF22336">
    <property type="entry name" value="RhiE-like_linker"/>
    <property type="match status" value="1"/>
</dbReference>
<dbReference type="SUPFAM" id="SSF52777">
    <property type="entry name" value="CoA-dependent acyltransferases"/>
    <property type="match status" value="1"/>
</dbReference>
<dbReference type="PANTHER" id="PTHR43775:SF37">
    <property type="entry name" value="SI:DKEY-61P9.11"/>
    <property type="match status" value="1"/>
</dbReference>
<evidence type="ECO:0000259" key="13">
    <source>
        <dbReference type="PROSITE" id="PS52004"/>
    </source>
</evidence>
<feature type="domain" description="PKS/mFAS DH" evidence="14">
    <location>
        <begin position="2172"/>
        <end position="2453"/>
    </location>
</feature>
<feature type="active site" description="Proton donor; for dehydratase activity" evidence="10">
    <location>
        <position position="3701"/>
    </location>
</feature>
<feature type="domain" description="Carrier" evidence="12">
    <location>
        <begin position="1436"/>
        <end position="1511"/>
    </location>
</feature>
<dbReference type="InterPro" id="IPR057326">
    <property type="entry name" value="KR_dom"/>
</dbReference>
<dbReference type="GO" id="GO:0005737">
    <property type="term" value="C:cytoplasm"/>
    <property type="evidence" value="ECO:0007669"/>
    <property type="project" value="UniProtKB-SubCell"/>
</dbReference>
<evidence type="ECO:0000256" key="5">
    <source>
        <dbReference type="ARBA" id="ARBA00022490"/>
    </source>
</evidence>
<dbReference type="InterPro" id="IPR020841">
    <property type="entry name" value="PKS_Beta-ketoAc_synthase_dom"/>
</dbReference>
<dbReference type="Gene3D" id="3.40.47.10">
    <property type="match status" value="4"/>
</dbReference>
<feature type="active site" description="Proton acceptor; for dehydratase activity" evidence="10">
    <location>
        <position position="3531"/>
    </location>
</feature>
<dbReference type="CDD" id="cd00833">
    <property type="entry name" value="PKS"/>
    <property type="match status" value="4"/>
</dbReference>
<dbReference type="InterPro" id="IPR001242">
    <property type="entry name" value="Condensation_dom"/>
</dbReference>
<keyword evidence="4" id="KW-0596">Phosphopantetheine</keyword>
<evidence type="ECO:0000256" key="3">
    <source>
        <dbReference type="ARBA" id="ARBA00004792"/>
    </source>
</evidence>
<feature type="active site" description="Proton donor; for dehydratase activity" evidence="10">
    <location>
        <position position="2367"/>
    </location>
</feature>
<dbReference type="Gene3D" id="3.40.50.720">
    <property type="entry name" value="NAD(P)-binding Rossmann-like Domain"/>
    <property type="match status" value="2"/>
</dbReference>
<dbReference type="SUPFAM" id="SSF51735">
    <property type="entry name" value="NAD(P)-binding Rossmann-fold domains"/>
    <property type="match status" value="3"/>
</dbReference>
<dbReference type="HOGENOM" id="CLU_223515_0_0_4"/>
<dbReference type="SUPFAM" id="SSF53901">
    <property type="entry name" value="Thiolase-like"/>
    <property type="match status" value="4"/>
</dbReference>
<dbReference type="InterPro" id="IPR009081">
    <property type="entry name" value="PP-bd_ACP"/>
</dbReference>
<evidence type="ECO:0000256" key="8">
    <source>
        <dbReference type="ARBA" id="ARBA00022737"/>
    </source>
</evidence>
<dbReference type="GO" id="GO:0071770">
    <property type="term" value="P:DIM/DIP cell wall layer assembly"/>
    <property type="evidence" value="ECO:0007669"/>
    <property type="project" value="TreeGrafter"/>
</dbReference>
<dbReference type="GO" id="GO:0004315">
    <property type="term" value="F:3-oxoacyl-[acyl-carrier-protein] synthase activity"/>
    <property type="evidence" value="ECO:0007669"/>
    <property type="project" value="InterPro"/>
</dbReference>
<comment type="function">
    <text evidence="9">Involved in production of the polyketide antibiotic thailandamide.</text>
</comment>
<dbReference type="FunFam" id="3.40.47.10:FF:000019">
    <property type="entry name" value="Polyketide synthase type I"/>
    <property type="match status" value="2"/>
</dbReference>
<dbReference type="GO" id="GO:0005886">
    <property type="term" value="C:plasma membrane"/>
    <property type="evidence" value="ECO:0007669"/>
    <property type="project" value="TreeGrafter"/>
</dbReference>
<dbReference type="InterPro" id="IPR049490">
    <property type="entry name" value="C883_1060-like_KR_N"/>
</dbReference>
<feature type="region of interest" description="N-terminal hotdog fold" evidence="10">
    <location>
        <begin position="3502"/>
        <end position="3622"/>
    </location>
</feature>
<dbReference type="SMART" id="SM00825">
    <property type="entry name" value="PKS_KS"/>
    <property type="match status" value="4"/>
</dbReference>
<dbReference type="Pfam" id="PF08659">
    <property type="entry name" value="KR"/>
    <property type="match status" value="2"/>
</dbReference>
<evidence type="ECO:0000313" key="15">
    <source>
        <dbReference type="EMBL" id="AIY41027.1"/>
    </source>
</evidence>
<dbReference type="Gene3D" id="3.10.129.110">
    <property type="entry name" value="Polyketide synthase dehydratase"/>
    <property type="match status" value="3"/>
</dbReference>
<dbReference type="Pfam" id="PF14765">
    <property type="entry name" value="PS-DH"/>
    <property type="match status" value="3"/>
</dbReference>
<dbReference type="InterPro" id="IPR036291">
    <property type="entry name" value="NAD(P)-bd_dom_sf"/>
</dbReference>
<feature type="domain" description="Ketosynthase family 3 (KS3)" evidence="13">
    <location>
        <begin position="2857"/>
        <end position="3300"/>
    </location>
</feature>
<evidence type="ECO:0000256" key="2">
    <source>
        <dbReference type="ARBA" id="ARBA00004496"/>
    </source>
</evidence>
<dbReference type="Pfam" id="PF00550">
    <property type="entry name" value="PP-binding"/>
    <property type="match status" value="4"/>
</dbReference>
<dbReference type="SMART" id="SM00826">
    <property type="entry name" value="PKS_DH"/>
    <property type="match status" value="3"/>
</dbReference>
<dbReference type="KEGG" id="care:LT85_1869"/>
<feature type="region of interest" description="Disordered" evidence="11">
    <location>
        <begin position="5066"/>
        <end position="5102"/>
    </location>
</feature>
<evidence type="ECO:0000256" key="9">
    <source>
        <dbReference type="ARBA" id="ARBA00054155"/>
    </source>
</evidence>
<dbReference type="PROSITE" id="PS52019">
    <property type="entry name" value="PKS_MFAS_DH"/>
    <property type="match status" value="3"/>
</dbReference>
<feature type="domain" description="PKS/mFAS DH" evidence="14">
    <location>
        <begin position="604"/>
        <end position="900"/>
    </location>
</feature>
<proteinExistence type="predicted"/>
<dbReference type="InterPro" id="IPR020807">
    <property type="entry name" value="PKS_DH"/>
</dbReference>
<dbReference type="Pfam" id="PF02801">
    <property type="entry name" value="Ketoacyl-synt_C"/>
    <property type="match status" value="4"/>
</dbReference>
<keyword evidence="7 15" id="KW-0808">Transferase</keyword>
<keyword evidence="5" id="KW-0963">Cytoplasm</keyword>
<keyword evidence="6" id="KW-0597">Phosphoprotein</keyword>
<feature type="region of interest" description="C-terminal hotdog fold" evidence="10">
    <location>
        <begin position="3640"/>
        <end position="3795"/>
    </location>
</feature>
<feature type="domain" description="PKS/mFAS DH" evidence="14">
    <location>
        <begin position="3502"/>
        <end position="3795"/>
    </location>
</feature>
<dbReference type="PROSITE" id="PS50075">
    <property type="entry name" value="CARRIER"/>
    <property type="match status" value="3"/>
</dbReference>
<feature type="region of interest" description="N-terminal hotdog fold" evidence="10">
    <location>
        <begin position="2172"/>
        <end position="2289"/>
    </location>
</feature>
<dbReference type="Pfam" id="PF00668">
    <property type="entry name" value="Condensation"/>
    <property type="match status" value="1"/>
</dbReference>
<dbReference type="InterPro" id="IPR049551">
    <property type="entry name" value="PKS_DH_C"/>
</dbReference>
<evidence type="ECO:0000256" key="1">
    <source>
        <dbReference type="ARBA" id="ARBA00001957"/>
    </source>
</evidence>
<protein>
    <submittedName>
        <fullName evidence="15">Malonyl CoA-acyl carrier protein transacylase</fullName>
        <ecNumber evidence="15">2.3.1.39</ecNumber>
    </submittedName>
</protein>
<evidence type="ECO:0000313" key="16">
    <source>
        <dbReference type="Proteomes" id="UP000030302"/>
    </source>
</evidence>
<feature type="domain" description="Carrier" evidence="12">
    <location>
        <begin position="4323"/>
        <end position="4400"/>
    </location>
</feature>
<dbReference type="InterPro" id="IPR036736">
    <property type="entry name" value="ACP-like_sf"/>
</dbReference>
<feature type="region of interest" description="Disordered" evidence="11">
    <location>
        <begin position="4305"/>
        <end position="4324"/>
    </location>
</feature>
<dbReference type="Pfam" id="PF00109">
    <property type="entry name" value="ketoacyl-synt"/>
    <property type="match status" value="4"/>
</dbReference>
<evidence type="ECO:0000256" key="11">
    <source>
        <dbReference type="SAM" id="MobiDB-lite"/>
    </source>
</evidence>
<dbReference type="STRING" id="279058.LT85_1869"/>
<dbReference type="Proteomes" id="UP000030302">
    <property type="component" value="Chromosome"/>
</dbReference>
<dbReference type="InterPro" id="IPR049900">
    <property type="entry name" value="PKS_mFAS_DH"/>
</dbReference>
<dbReference type="InterPro" id="IPR014030">
    <property type="entry name" value="Ketoacyl_synth_N"/>
</dbReference>
<dbReference type="InterPro" id="IPR014031">
    <property type="entry name" value="Ketoacyl_synth_C"/>
</dbReference>
<dbReference type="GO" id="GO:0004314">
    <property type="term" value="F:[acyl-carrier-protein] S-malonyltransferase activity"/>
    <property type="evidence" value="ECO:0007669"/>
    <property type="project" value="UniProtKB-EC"/>
</dbReference>
<gene>
    <name evidence="15" type="ORF">LT85_1869</name>
</gene>
<dbReference type="Pfam" id="PF16197">
    <property type="entry name" value="KAsynt_C_assoc"/>
    <property type="match status" value="1"/>
</dbReference>
<dbReference type="Pfam" id="PF21394">
    <property type="entry name" value="Beta-ketacyl_N"/>
    <property type="match status" value="2"/>
</dbReference>
<dbReference type="CDD" id="cd08953">
    <property type="entry name" value="KR_2_SDR_x"/>
    <property type="match status" value="2"/>
</dbReference>
<dbReference type="Gene3D" id="3.30.559.30">
    <property type="entry name" value="Nonribosomal peptide synthetase, condensation domain"/>
    <property type="match status" value="1"/>
</dbReference>
<feature type="domain" description="Ketosynthase family 3 (KS3)" evidence="13">
    <location>
        <begin position="1"/>
        <end position="415"/>
    </location>
</feature>
<evidence type="ECO:0000259" key="12">
    <source>
        <dbReference type="PROSITE" id="PS50075"/>
    </source>
</evidence>
<feature type="region of interest" description="C-terminal hotdog fold" evidence="10">
    <location>
        <begin position="749"/>
        <end position="900"/>
    </location>
</feature>
<dbReference type="EC" id="2.3.1.39" evidence="15"/>
<organism evidence="15 16">
    <name type="scientific">Collimonas arenae</name>
    <dbReference type="NCBI Taxonomy" id="279058"/>
    <lineage>
        <taxon>Bacteria</taxon>
        <taxon>Pseudomonadati</taxon>
        <taxon>Pseudomonadota</taxon>
        <taxon>Betaproteobacteria</taxon>
        <taxon>Burkholderiales</taxon>
        <taxon>Oxalobacteraceae</taxon>
        <taxon>Collimonas</taxon>
    </lineage>
</organism>
<dbReference type="InterPro" id="IPR032821">
    <property type="entry name" value="PKS_assoc"/>
</dbReference>
<dbReference type="GO" id="GO:0031177">
    <property type="term" value="F:phosphopantetheine binding"/>
    <property type="evidence" value="ECO:0007669"/>
    <property type="project" value="InterPro"/>
</dbReference>
<reference evidence="16" key="1">
    <citation type="journal article" date="2014" name="Soil Biol. Biochem.">
        <title>Structure and function of bacterial communities in ageing soils: Insights from the Mendocino ecological staircase.</title>
        <authorList>
            <person name="Uroz S."/>
            <person name="Tech J.J."/>
            <person name="Sawaya N.A."/>
            <person name="Frey-Klett P."/>
            <person name="Leveau J.H.J."/>
        </authorList>
    </citation>
    <scope>NUCLEOTIDE SEQUENCE [LARGE SCALE GENOMIC DNA]</scope>
    <source>
        <strain evidence="16">Cal35</strain>
    </source>
</reference>
<feature type="active site" description="Proton acceptor; for dehydratase activity" evidence="10">
    <location>
        <position position="633"/>
    </location>
</feature>
<dbReference type="InterPro" id="IPR049552">
    <property type="entry name" value="PKS_DH_N"/>
</dbReference>
<feature type="domain" description="Ketosynthase family 3 (KS3)" evidence="13">
    <location>
        <begin position="4464"/>
        <end position="4883"/>
    </location>
</feature>
<comment type="subcellular location">
    <subcellularLocation>
        <location evidence="2">Cytoplasm</location>
    </subcellularLocation>
</comment>
<comment type="pathway">
    <text evidence="3">Antibiotic biosynthesis.</text>
</comment>
<evidence type="ECO:0000256" key="7">
    <source>
        <dbReference type="ARBA" id="ARBA00022679"/>
    </source>
</evidence>
<keyword evidence="15" id="KW-0012">Acyltransferase</keyword>